<dbReference type="InterPro" id="IPR001611">
    <property type="entry name" value="Leu-rich_rpt"/>
</dbReference>
<dbReference type="PROSITE" id="PS51450">
    <property type="entry name" value="LRR"/>
    <property type="match status" value="1"/>
</dbReference>
<evidence type="ECO:0000256" key="5">
    <source>
        <dbReference type="ARBA" id="ARBA00022729"/>
    </source>
</evidence>
<keyword evidence="10 14" id="KW-0175">Coiled coil</keyword>
<feature type="region of interest" description="Disordered" evidence="15">
    <location>
        <begin position="20"/>
        <end position="40"/>
    </location>
</feature>
<organism evidence="18 19">
    <name type="scientific">Rhamnella rubrinervis</name>
    <dbReference type="NCBI Taxonomy" id="2594499"/>
    <lineage>
        <taxon>Eukaryota</taxon>
        <taxon>Viridiplantae</taxon>
        <taxon>Streptophyta</taxon>
        <taxon>Embryophyta</taxon>
        <taxon>Tracheophyta</taxon>
        <taxon>Spermatophyta</taxon>
        <taxon>Magnoliopsida</taxon>
        <taxon>eudicotyledons</taxon>
        <taxon>Gunneridae</taxon>
        <taxon>Pentapetalae</taxon>
        <taxon>rosids</taxon>
        <taxon>fabids</taxon>
        <taxon>Rosales</taxon>
        <taxon>Rhamnaceae</taxon>
        <taxon>rhamnoid group</taxon>
        <taxon>Rhamneae</taxon>
        <taxon>Rhamnella</taxon>
    </lineage>
</organism>
<keyword evidence="6" id="KW-0677">Repeat</keyword>
<keyword evidence="13" id="KW-0325">Glycoprotein</keyword>
<sequence>MGVVDTKSIESVQSALSLFEEMTDQKKSRPTGSVDESDKEKELEELLKDLANYKVQVEAKDAAYMQAVLNLEHYQKTAEGLSTLVRNTEIERDKYMNDYVEAATQVDEVKFKMEMMASHLMEAIKIGEQLEHALHELKVTKEELLQMETELAATRDLETKAELMEMAAKTEKEKVEELLKHVSELNDAIMTSKVAANEAEKERLSIISEKDAEIEVTKMVVIQAQEELKDVRKEAEVLEELESQLLAKSLLIEALQAELKQTGEKISLSEKAASDATINLRKLQDELDFKERKNLCQEALIEAFKMEQSQLKLELKSANELASQLTGYVEMFTDDMQKAKAEIDEIREREAESQVEIAMLKSEIHKGRSKLAASEAAEAIAENVKSGLYLAVQQLAVEAGTVKKENERLKQGAGKVDEETDTSGYFSPHSENLSEKVDASQIDESKTKTEEGKDDYDTHVAISLKEYESLIKKAEKVDKMSVSKIEDSDQLTASDQEKHEMEILKKELESANAKIAEFRNRAEQAVSRAEMAEKAKAGLENHLRKLREHKQKRKAALAALREVSAPREYDSTPPTHSSSPSTHSPLGTNPNILYFNGFVFHGLQNHSINLKISLEYLVENLFSLPVGAVIDGDSLDTDRKVLLNLKAFMQIQNRINQGRYSEWNQNTTNPCQWYGVSCKGNRVTAIILRQNYINGEIFANFSALTALSYLDLSENTLSGGIPQDLSQCKSLKYLNLSHNIIEGKLNLSGLNQLEVLDLSVNRFHDDIQLSFPEICDRLIAANLSENNFSGRIDKCFEGCLNLQYLDLSVNSLSGKIWDGFVRLIEFSMSKNYLSGTLSPSIFTQNCSLQVLDISDNEFGGKVPGNISNCRNLSILNLFGNNFTGKIPSEMGKISSLEALVLGNNNFSREIPDTLLNLNKLKLLDLSRNNFGGNVQEIFGKFKQVKFLVLNGNSYTSGINSSGILNLHNISRLDLSFNELSGPLPVKISQLLNLEFFILAYNQFSGTIPAEFGNLPSLQGLDLSFNNLTGSIPSSLGNLSSMLWLMLANNKLTGPIPPELGNCSSLLWLNLGNNKLSGIIPFELTNIGKNPTPTFELNTLKNDQIIVASGQCLTMRRWIPQDYPPFSFVYTTLTRKSCITTWDQLVTGIGTYPLCSTPGSAERTIQISGYLQLGGNFLSGELPPEIGRMEHFSMFHLGVNELHGELPPEIGNLPLMVFNISMNKFSGAIPEEIGKAECLRNLDISYNNFSGTFPISFNKLTELSKFNISFNPFLSGKIPSTGQLATFDKESYLGDPLLDLPDFIKNSSDKPYMKPIEKPEIKLEKTGKLTDSSAYWVFVVLTAAFFHIVSFYLSYTKLCF</sequence>
<evidence type="ECO:0000256" key="11">
    <source>
        <dbReference type="ARBA" id="ARBA00023136"/>
    </source>
</evidence>
<reference evidence="18" key="1">
    <citation type="submission" date="2020-03" db="EMBL/GenBank/DDBJ databases">
        <title>A high-quality chromosome-level genome assembly of a woody plant with both climbing and erect habits, Rhamnella rubrinervis.</title>
        <authorList>
            <person name="Lu Z."/>
            <person name="Yang Y."/>
            <person name="Zhu X."/>
            <person name="Sun Y."/>
        </authorList>
    </citation>
    <scope>NUCLEOTIDE SEQUENCE</scope>
    <source>
        <strain evidence="18">BYM</strain>
        <tissue evidence="18">Leaf</tissue>
    </source>
</reference>
<evidence type="ECO:0000256" key="15">
    <source>
        <dbReference type="SAM" id="MobiDB-lite"/>
    </source>
</evidence>
<dbReference type="OrthoDB" id="676979at2759"/>
<feature type="region of interest" description="Disordered" evidence="15">
    <location>
        <begin position="563"/>
        <end position="585"/>
    </location>
</feature>
<dbReference type="PANTHER" id="PTHR48053">
    <property type="entry name" value="LEUCINE RICH REPEAT FAMILY PROTEIN, EXPRESSED"/>
    <property type="match status" value="1"/>
</dbReference>
<accession>A0A8K0E0I3</accession>
<dbReference type="SMART" id="SM00369">
    <property type="entry name" value="LRR_TYP"/>
    <property type="match status" value="5"/>
</dbReference>
<evidence type="ECO:0000259" key="17">
    <source>
        <dbReference type="Pfam" id="PF08263"/>
    </source>
</evidence>
<proteinExistence type="inferred from homology"/>
<dbReference type="GO" id="GO:0005524">
    <property type="term" value="F:ATP binding"/>
    <property type="evidence" value="ECO:0007669"/>
    <property type="project" value="UniProtKB-KW"/>
</dbReference>
<comment type="caution">
    <text evidence="18">The sequence shown here is derived from an EMBL/GenBank/DDBJ whole genome shotgun (WGS) entry which is preliminary data.</text>
</comment>
<evidence type="ECO:0000256" key="16">
    <source>
        <dbReference type="SAM" id="Phobius"/>
    </source>
</evidence>
<comment type="subcellular location">
    <subcellularLocation>
        <location evidence="1">Membrane</location>
        <topology evidence="1">Single-pass type I membrane protein</topology>
    </subcellularLocation>
</comment>
<keyword evidence="9 16" id="KW-1133">Transmembrane helix</keyword>
<keyword evidence="5" id="KW-0732">Signal</keyword>
<dbReference type="FunFam" id="3.80.10.10:FF:000691">
    <property type="entry name" value="Putative LRR receptor-like serine/threonine-protein kinase"/>
    <property type="match status" value="1"/>
</dbReference>
<evidence type="ECO:0000256" key="4">
    <source>
        <dbReference type="ARBA" id="ARBA00022692"/>
    </source>
</evidence>
<dbReference type="InterPro" id="IPR008545">
    <property type="entry name" value="Web"/>
</dbReference>
<dbReference type="Pfam" id="PF08263">
    <property type="entry name" value="LRRNT_2"/>
    <property type="match status" value="1"/>
</dbReference>
<evidence type="ECO:0000256" key="7">
    <source>
        <dbReference type="ARBA" id="ARBA00022741"/>
    </source>
</evidence>
<evidence type="ECO:0000256" key="12">
    <source>
        <dbReference type="ARBA" id="ARBA00023170"/>
    </source>
</evidence>
<dbReference type="Pfam" id="PF13855">
    <property type="entry name" value="LRR_8"/>
    <property type="match status" value="1"/>
</dbReference>
<feature type="compositionally biased region" description="Polar residues" evidence="15">
    <location>
        <begin position="422"/>
        <end position="431"/>
    </location>
</feature>
<name>A0A8K0E0I3_9ROSA</name>
<dbReference type="SUPFAM" id="SSF52058">
    <property type="entry name" value="L domain-like"/>
    <property type="match status" value="2"/>
</dbReference>
<dbReference type="FunFam" id="3.80.10.10:FF:000129">
    <property type="entry name" value="Leucine-rich repeat receptor-like kinase"/>
    <property type="match status" value="1"/>
</dbReference>
<evidence type="ECO:0000313" key="18">
    <source>
        <dbReference type="EMBL" id="KAF3437594.1"/>
    </source>
</evidence>
<feature type="domain" description="Leucine-rich repeat-containing N-terminal plant-type" evidence="17">
    <location>
        <begin position="636"/>
        <end position="678"/>
    </location>
</feature>
<evidence type="ECO:0000256" key="2">
    <source>
        <dbReference type="ARBA" id="ARBA00005485"/>
    </source>
</evidence>
<dbReference type="InterPro" id="IPR003591">
    <property type="entry name" value="Leu-rich_rpt_typical-subtyp"/>
</dbReference>
<dbReference type="PANTHER" id="PTHR48053:SF126">
    <property type="entry name" value="MDIS1-INTERACTING RECEPTOR LIKE KINASE 2-LIKE ISOFORM X1"/>
    <property type="match status" value="1"/>
</dbReference>
<dbReference type="GO" id="GO:0016020">
    <property type="term" value="C:membrane"/>
    <property type="evidence" value="ECO:0007669"/>
    <property type="project" value="UniProtKB-SubCell"/>
</dbReference>
<dbReference type="FunFam" id="3.80.10.10:FF:000041">
    <property type="entry name" value="LRR receptor-like serine/threonine-protein kinase ERECTA"/>
    <property type="match status" value="1"/>
</dbReference>
<comment type="similarity">
    <text evidence="2">Belongs to the WEB family.</text>
</comment>
<evidence type="ECO:0000256" key="8">
    <source>
        <dbReference type="ARBA" id="ARBA00022840"/>
    </source>
</evidence>
<feature type="coiled-coil region" evidence="14">
    <location>
        <begin position="494"/>
        <end position="559"/>
    </location>
</feature>
<dbReference type="InterPro" id="IPR032675">
    <property type="entry name" value="LRR_dom_sf"/>
</dbReference>
<evidence type="ECO:0000256" key="14">
    <source>
        <dbReference type="SAM" id="Coils"/>
    </source>
</evidence>
<keyword evidence="8" id="KW-0067">ATP-binding</keyword>
<protein>
    <recommendedName>
        <fullName evidence="17">Leucine-rich repeat-containing N-terminal plant-type domain-containing protein</fullName>
    </recommendedName>
</protein>
<keyword evidence="19" id="KW-1185">Reference proteome</keyword>
<feature type="compositionally biased region" description="Basic and acidic residues" evidence="15">
    <location>
        <begin position="432"/>
        <end position="454"/>
    </location>
</feature>
<dbReference type="InterPro" id="IPR013210">
    <property type="entry name" value="LRR_N_plant-typ"/>
</dbReference>
<dbReference type="Pfam" id="PF00560">
    <property type="entry name" value="LRR_1"/>
    <property type="match status" value="8"/>
</dbReference>
<evidence type="ECO:0000256" key="13">
    <source>
        <dbReference type="ARBA" id="ARBA00023180"/>
    </source>
</evidence>
<keyword evidence="7" id="KW-0547">Nucleotide-binding</keyword>
<evidence type="ECO:0000256" key="9">
    <source>
        <dbReference type="ARBA" id="ARBA00022989"/>
    </source>
</evidence>
<keyword evidence="12" id="KW-0675">Receptor</keyword>
<feature type="region of interest" description="Disordered" evidence="15">
    <location>
        <begin position="406"/>
        <end position="454"/>
    </location>
</feature>
<feature type="coiled-coil region" evidence="14">
    <location>
        <begin position="130"/>
        <end position="363"/>
    </location>
</feature>
<dbReference type="Proteomes" id="UP000796880">
    <property type="component" value="Unassembled WGS sequence"/>
</dbReference>
<feature type="transmembrane region" description="Helical" evidence="16">
    <location>
        <begin position="1333"/>
        <end position="1354"/>
    </location>
</feature>
<evidence type="ECO:0000256" key="3">
    <source>
        <dbReference type="ARBA" id="ARBA00022614"/>
    </source>
</evidence>
<evidence type="ECO:0000256" key="10">
    <source>
        <dbReference type="ARBA" id="ARBA00023054"/>
    </source>
</evidence>
<dbReference type="EMBL" id="VOIH02000009">
    <property type="protein sequence ID" value="KAF3437594.1"/>
    <property type="molecule type" value="Genomic_DNA"/>
</dbReference>
<keyword evidence="4 16" id="KW-0812">Transmembrane</keyword>
<evidence type="ECO:0000313" key="19">
    <source>
        <dbReference type="Proteomes" id="UP000796880"/>
    </source>
</evidence>
<gene>
    <name evidence="18" type="ORF">FNV43_RR20350</name>
</gene>
<dbReference type="Pfam" id="PF05701">
    <property type="entry name" value="WEMBL"/>
    <property type="match status" value="1"/>
</dbReference>
<dbReference type="Gene3D" id="3.80.10.10">
    <property type="entry name" value="Ribonuclease Inhibitor"/>
    <property type="match status" value="5"/>
</dbReference>
<keyword evidence="11 16" id="KW-0472">Membrane</keyword>
<dbReference type="InterPro" id="IPR051716">
    <property type="entry name" value="Plant_RL_S/T_kinase"/>
</dbReference>
<evidence type="ECO:0000256" key="1">
    <source>
        <dbReference type="ARBA" id="ARBA00004479"/>
    </source>
</evidence>
<feature type="compositionally biased region" description="Low complexity" evidence="15">
    <location>
        <begin position="571"/>
        <end position="585"/>
    </location>
</feature>
<keyword evidence="3" id="KW-0433">Leucine-rich repeat</keyword>
<evidence type="ECO:0000256" key="6">
    <source>
        <dbReference type="ARBA" id="ARBA00022737"/>
    </source>
</evidence>